<evidence type="ECO:0000313" key="3">
    <source>
        <dbReference type="Proteomes" id="UP000293073"/>
    </source>
</evidence>
<organism evidence="2 3">
    <name type="scientific">Halorubrum ezzemoulense</name>
    <name type="common">Halorubrum chaoviator</name>
    <dbReference type="NCBI Taxonomy" id="337243"/>
    <lineage>
        <taxon>Archaea</taxon>
        <taxon>Methanobacteriati</taxon>
        <taxon>Methanobacteriota</taxon>
        <taxon>Stenosarchaea group</taxon>
        <taxon>Halobacteria</taxon>
        <taxon>Halobacteriales</taxon>
        <taxon>Haloferacaceae</taxon>
        <taxon>Halorubrum</taxon>
    </lineage>
</organism>
<evidence type="ECO:0000259" key="1">
    <source>
        <dbReference type="Pfam" id="PF10069"/>
    </source>
</evidence>
<dbReference type="AlphaFoldDB" id="A0A481RJA2"/>
<dbReference type="PIRSF" id="PIRSF030471">
    <property type="entry name" value="STR_Vng0742h_prd"/>
    <property type="match status" value="1"/>
</dbReference>
<dbReference type="EMBL" id="CP034940">
    <property type="protein sequence ID" value="QAY21357.1"/>
    <property type="molecule type" value="Genomic_DNA"/>
</dbReference>
<evidence type="ECO:0000313" key="2">
    <source>
        <dbReference type="EMBL" id="QAY21357.1"/>
    </source>
</evidence>
<dbReference type="InterPro" id="IPR016954">
    <property type="entry name" value="Uncharacterised_Vng0742h"/>
</dbReference>
<dbReference type="Pfam" id="PF10069">
    <property type="entry name" value="DICT"/>
    <property type="match status" value="1"/>
</dbReference>
<dbReference type="KEGG" id="hezz:EO776_03440"/>
<name>A0A481RJA2_HALEZ</name>
<feature type="domain" description="DICT" evidence="1">
    <location>
        <begin position="74"/>
        <end position="184"/>
    </location>
</feature>
<keyword evidence="2" id="KW-0418">Kinase</keyword>
<accession>A0A481RJA2</accession>
<dbReference type="Proteomes" id="UP000293073">
    <property type="component" value="Chromosome"/>
</dbReference>
<proteinExistence type="predicted"/>
<dbReference type="GO" id="GO:0016301">
    <property type="term" value="F:kinase activity"/>
    <property type="evidence" value="ECO:0007669"/>
    <property type="project" value="UniProtKB-KW"/>
</dbReference>
<gene>
    <name evidence="2" type="ORF">EO776_03440</name>
</gene>
<dbReference type="InterPro" id="IPR019278">
    <property type="entry name" value="DICT_dom"/>
</dbReference>
<keyword evidence="2" id="KW-0808">Transferase</keyword>
<sequence length="225" mass="25582">MLTQIFDRQSVEVKQSVTVPEAGSASAGRVYLLNDGEVVAESPLNEVANSILLVNSDLYTTGARSVQEVDLPDVITALDETHFRLRGYPESNKEKLLLITISRYIERIALEHGTGKHRASFQHLSRINDERGTREVYERLGDSSVDVHVYGIPDWTPPPEYELIIHGGWDQEFQDSWFVVFVPDSPSAPHTALLAIEDEPNIWDAFWTYDPDTVQEINRYIEREL</sequence>
<protein>
    <submittedName>
        <fullName evidence="2">Histidine kinase</fullName>
    </submittedName>
</protein>
<reference evidence="3" key="1">
    <citation type="submission" date="2019-01" db="EMBL/GenBank/DDBJ databases">
        <title>Complete genome of Halorubrum ezzemoulense strain FB21.</title>
        <authorList>
            <person name="Feng Y."/>
            <person name="Louyakis A.S."/>
            <person name="Papke R.T."/>
            <person name="Gogarten J.P."/>
        </authorList>
    </citation>
    <scope>NUCLEOTIDE SEQUENCE [LARGE SCALE GENOMIC DNA]</scope>
    <source>
        <strain evidence="3">Fb21</strain>
    </source>
</reference>